<evidence type="ECO:0000313" key="3">
    <source>
        <dbReference type="Proteomes" id="UP001165063"/>
    </source>
</evidence>
<dbReference type="Proteomes" id="UP001165063">
    <property type="component" value="Unassembled WGS sequence"/>
</dbReference>
<keyword evidence="1" id="KW-0472">Membrane</keyword>
<sequence length="105" mass="11574">MILNLNEKPLPELEDFELEWELESEVFPYADAFELDSELELVAPEAPLASSQGSAFAMAIALGLAKAIATALALAIGAELATMESDSKIEMIWDVESFIFNWFCE</sequence>
<dbReference type="AlphaFoldDB" id="A0A9W6YYR9"/>
<comment type="caution">
    <text evidence="2">The sequence shown here is derived from an EMBL/GenBank/DDBJ whole genome shotgun (WGS) entry which is preliminary data.</text>
</comment>
<accession>A0A9W6YYR9</accession>
<evidence type="ECO:0000256" key="1">
    <source>
        <dbReference type="SAM" id="Phobius"/>
    </source>
</evidence>
<proteinExistence type="predicted"/>
<name>A0A9W6YYR9_AMBMO</name>
<keyword evidence="3" id="KW-1185">Reference proteome</keyword>
<keyword evidence="1" id="KW-1133">Transmembrane helix</keyword>
<keyword evidence="1" id="KW-0812">Transmembrane</keyword>
<evidence type="ECO:0000313" key="2">
    <source>
        <dbReference type="EMBL" id="GMG36145.1"/>
    </source>
</evidence>
<feature type="transmembrane region" description="Helical" evidence="1">
    <location>
        <begin position="55"/>
        <end position="78"/>
    </location>
</feature>
<organism evidence="2 3">
    <name type="scientific">Ambrosiozyma monospora</name>
    <name type="common">Yeast</name>
    <name type="synonym">Endomycopsis monosporus</name>
    <dbReference type="NCBI Taxonomy" id="43982"/>
    <lineage>
        <taxon>Eukaryota</taxon>
        <taxon>Fungi</taxon>
        <taxon>Dikarya</taxon>
        <taxon>Ascomycota</taxon>
        <taxon>Saccharomycotina</taxon>
        <taxon>Pichiomycetes</taxon>
        <taxon>Pichiales</taxon>
        <taxon>Pichiaceae</taxon>
        <taxon>Ambrosiozyma</taxon>
    </lineage>
</organism>
<reference evidence="2" key="1">
    <citation type="submission" date="2023-04" db="EMBL/GenBank/DDBJ databases">
        <title>Ambrosiozyma monospora NBRC 1965.</title>
        <authorList>
            <person name="Ichikawa N."/>
            <person name="Sato H."/>
            <person name="Tonouchi N."/>
        </authorList>
    </citation>
    <scope>NUCLEOTIDE SEQUENCE</scope>
    <source>
        <strain evidence="2">NBRC 1965</strain>
    </source>
</reference>
<protein>
    <submittedName>
        <fullName evidence="2">Unnamed protein product</fullName>
    </submittedName>
</protein>
<dbReference type="EMBL" id="BSXU01002288">
    <property type="protein sequence ID" value="GMG36145.1"/>
    <property type="molecule type" value="Genomic_DNA"/>
</dbReference>
<gene>
    <name evidence="2" type="ORF">Amon01_000463000</name>
</gene>